<proteinExistence type="predicted"/>
<dbReference type="AlphaFoldDB" id="A0A8S3B3M3"/>
<feature type="non-terminal residue" evidence="1">
    <location>
        <position position="1"/>
    </location>
</feature>
<evidence type="ECO:0000313" key="2">
    <source>
        <dbReference type="Proteomes" id="UP000681967"/>
    </source>
</evidence>
<evidence type="ECO:0000313" key="1">
    <source>
        <dbReference type="EMBL" id="CAF4780879.1"/>
    </source>
</evidence>
<name>A0A8S3B3M3_9BILA</name>
<accession>A0A8S3B3M3</accession>
<organism evidence="1 2">
    <name type="scientific">Rotaria magnacalcarata</name>
    <dbReference type="NCBI Taxonomy" id="392030"/>
    <lineage>
        <taxon>Eukaryota</taxon>
        <taxon>Metazoa</taxon>
        <taxon>Spiralia</taxon>
        <taxon>Gnathifera</taxon>
        <taxon>Rotifera</taxon>
        <taxon>Eurotatoria</taxon>
        <taxon>Bdelloidea</taxon>
        <taxon>Philodinida</taxon>
        <taxon>Philodinidae</taxon>
        <taxon>Rotaria</taxon>
    </lineage>
</organism>
<dbReference type="EMBL" id="CAJOBH010135774">
    <property type="protein sequence ID" value="CAF4780879.1"/>
    <property type="molecule type" value="Genomic_DNA"/>
</dbReference>
<dbReference type="Proteomes" id="UP000681967">
    <property type="component" value="Unassembled WGS sequence"/>
</dbReference>
<gene>
    <name evidence="1" type="ORF">BYL167_LOCUS47303</name>
</gene>
<reference evidence="1" key="1">
    <citation type="submission" date="2021-02" db="EMBL/GenBank/DDBJ databases">
        <authorList>
            <person name="Nowell W R."/>
        </authorList>
    </citation>
    <scope>NUCLEOTIDE SEQUENCE</scope>
</reference>
<protein>
    <submittedName>
        <fullName evidence="1">Uncharacterized protein</fullName>
    </submittedName>
</protein>
<sequence length="304" mass="36148">TLHIDIKCIKSSDLTDRNQGALSIPNIKCFSVHCEQTTNVYHEIIVPFLRRMSNLEKLSLNLDISVRNTFIDGNDLKQNIINHLSLLKRFEFHICSNIYNSNQIHLQSKEDIQHTFRDFKDDQVISYIDHFEEREWRLCHIYLNPEKLRYYYLVTNHFPGGLFTCVRKITLKEEHPFEHEFFLRIAQSFPFITFLTIENSKSQNNKLSKESENNNQVCSTIKYPYLTALTLYFAHDDYIEEFLIHTKICLPDNTVHINIYLEQLERVTYNFTRDATRINCAKLRSLCLNGYRLPEYAKNYFPNV</sequence>
<comment type="caution">
    <text evidence="1">The sequence shown here is derived from an EMBL/GenBank/DDBJ whole genome shotgun (WGS) entry which is preliminary data.</text>
</comment>